<evidence type="ECO:0000256" key="1">
    <source>
        <dbReference type="ARBA" id="ARBA00004571"/>
    </source>
</evidence>
<dbReference type="InterPro" id="IPR039426">
    <property type="entry name" value="TonB-dep_rcpt-like"/>
</dbReference>
<feature type="chain" id="PRO_5003858928" evidence="11">
    <location>
        <begin position="31"/>
        <end position="942"/>
    </location>
</feature>
<dbReference type="Proteomes" id="UP000006755">
    <property type="component" value="Unassembled WGS sequence"/>
</dbReference>
<dbReference type="Pfam" id="PF00593">
    <property type="entry name" value="TonB_dep_Rec_b-barrel"/>
    <property type="match status" value="1"/>
</dbReference>
<evidence type="ECO:0000256" key="8">
    <source>
        <dbReference type="PROSITE-ProRule" id="PRU01360"/>
    </source>
</evidence>
<dbReference type="PANTHER" id="PTHR47234:SF2">
    <property type="entry name" value="TONB-DEPENDENT RECEPTOR"/>
    <property type="match status" value="1"/>
</dbReference>
<evidence type="ECO:0000256" key="11">
    <source>
        <dbReference type="SAM" id="SignalP"/>
    </source>
</evidence>
<feature type="domain" description="TonB-dependent receptor plug" evidence="13">
    <location>
        <begin position="51"/>
        <end position="167"/>
    </location>
</feature>
<dbReference type="RefSeq" id="WP_008486177.1">
    <property type="nucleotide sequence ID" value="NZ_AMRI01000028.1"/>
</dbReference>
<evidence type="ECO:0000259" key="12">
    <source>
        <dbReference type="Pfam" id="PF00593"/>
    </source>
</evidence>
<dbReference type="eggNOG" id="COG4771">
    <property type="taxonomic scope" value="Bacteria"/>
</dbReference>
<keyword evidence="14" id="KW-0675">Receptor</keyword>
<keyword evidence="2 8" id="KW-0813">Transport</keyword>
<evidence type="ECO:0000313" key="14">
    <source>
        <dbReference type="EMBL" id="EKE68739.1"/>
    </source>
</evidence>
<dbReference type="InterPro" id="IPR012910">
    <property type="entry name" value="Plug_dom"/>
</dbReference>
<feature type="region of interest" description="Disordered" evidence="10">
    <location>
        <begin position="531"/>
        <end position="554"/>
    </location>
</feature>
<dbReference type="SUPFAM" id="SSF56935">
    <property type="entry name" value="Porins"/>
    <property type="match status" value="1"/>
</dbReference>
<comment type="similarity">
    <text evidence="8 9">Belongs to the TonB-dependent receptor family.</text>
</comment>
<dbReference type="InterPro" id="IPR036942">
    <property type="entry name" value="Beta-barrel_TonB_sf"/>
</dbReference>
<dbReference type="EMBL" id="AMRI01000028">
    <property type="protein sequence ID" value="EKE68739.1"/>
    <property type="molecule type" value="Genomic_DNA"/>
</dbReference>
<evidence type="ECO:0000256" key="7">
    <source>
        <dbReference type="ARBA" id="ARBA00023237"/>
    </source>
</evidence>
<dbReference type="PANTHER" id="PTHR47234">
    <property type="match status" value="1"/>
</dbReference>
<name>K2JDV7_9GAMM</name>
<evidence type="ECO:0000259" key="13">
    <source>
        <dbReference type="Pfam" id="PF07715"/>
    </source>
</evidence>
<keyword evidence="7 8" id="KW-0998">Cell outer membrane</keyword>
<dbReference type="Gene3D" id="2.170.130.10">
    <property type="entry name" value="TonB-dependent receptor, plug domain"/>
    <property type="match status" value="1"/>
</dbReference>
<comment type="caution">
    <text evidence="14">The sequence shown here is derived from an EMBL/GenBank/DDBJ whole genome shotgun (WGS) entry which is preliminary data.</text>
</comment>
<comment type="subcellular location">
    <subcellularLocation>
        <location evidence="1 8">Cell outer membrane</location>
        <topology evidence="1 8">Multi-pass membrane protein</topology>
    </subcellularLocation>
</comment>
<dbReference type="STRING" id="745411.B3C1_16295"/>
<evidence type="ECO:0000256" key="4">
    <source>
        <dbReference type="ARBA" id="ARBA00022692"/>
    </source>
</evidence>
<keyword evidence="6 8" id="KW-0472">Membrane</keyword>
<dbReference type="PATRIC" id="fig|745411.4.peg.3208"/>
<keyword evidence="15" id="KW-1185">Reference proteome</keyword>
<evidence type="ECO:0000256" key="5">
    <source>
        <dbReference type="ARBA" id="ARBA00023077"/>
    </source>
</evidence>
<organism evidence="14 15">
    <name type="scientific">Gallaecimonas xiamenensis 3-C-1</name>
    <dbReference type="NCBI Taxonomy" id="745411"/>
    <lineage>
        <taxon>Bacteria</taxon>
        <taxon>Pseudomonadati</taxon>
        <taxon>Pseudomonadota</taxon>
        <taxon>Gammaproteobacteria</taxon>
        <taxon>Enterobacterales</taxon>
        <taxon>Gallaecimonadaceae</taxon>
        <taxon>Gallaecimonas</taxon>
    </lineage>
</organism>
<dbReference type="GO" id="GO:0009279">
    <property type="term" value="C:cell outer membrane"/>
    <property type="evidence" value="ECO:0007669"/>
    <property type="project" value="UniProtKB-SubCell"/>
</dbReference>
<keyword evidence="11" id="KW-0732">Signal</keyword>
<dbReference type="Gene3D" id="2.40.170.20">
    <property type="entry name" value="TonB-dependent receptor, beta-barrel domain"/>
    <property type="match status" value="1"/>
</dbReference>
<evidence type="ECO:0000256" key="9">
    <source>
        <dbReference type="RuleBase" id="RU003357"/>
    </source>
</evidence>
<dbReference type="InterPro" id="IPR000531">
    <property type="entry name" value="Beta-barrel_TonB"/>
</dbReference>
<evidence type="ECO:0000256" key="10">
    <source>
        <dbReference type="SAM" id="MobiDB-lite"/>
    </source>
</evidence>
<proteinExistence type="inferred from homology"/>
<gene>
    <name evidence="14" type="ORF">B3C1_16295</name>
</gene>
<dbReference type="Pfam" id="PF07715">
    <property type="entry name" value="Plug"/>
    <property type="match status" value="1"/>
</dbReference>
<dbReference type="InterPro" id="IPR037066">
    <property type="entry name" value="Plug_dom_sf"/>
</dbReference>
<protein>
    <submittedName>
        <fullName evidence="14">TonB-dependent receptor</fullName>
    </submittedName>
</protein>
<keyword evidence="4 8" id="KW-0812">Transmembrane</keyword>
<sequence length="942" mass="101950">MYRKSNLHKAISSTLMVALSSGLLISQAQAADEDTVERIEVTGSRIKRTDLETPVPVTVISRQDIKQIGAINVADILNNSPVAIAGSDQSNSAFSTTTVGLNTTELRNLGEERTLVLVNGRRFVSGVDPSTGYAVDLNAIPAALIERIEILKSASSAIYGSDAIAGVVNIITRKDFEGVEVDLQTGVSDENDREQNTINITTGGSWNGGNAWVSIGYDKDNGLKSTDRKFSRHDTAILLDDNGKEVPGDLFSSFPPQGRVTFRNAADTGNITLNADGTPYSGGFDRAAYRQLVTPIERKYAAAGINLNINEDVTTWTELNWNSTETKDSTIEPTPLDIINDVWLKDRNGTGGMDISSPLIPDLLRQQLQAEGITNLNQAGAFVRRMVEFGPRSTDVQRDTIRVATGLDYNIDDNWLWSSYMTWGRTKQDQEDGGQVNIERAALALDVIDDGNGNLVCRNELARLQGCVPLNFFGAGTVTDAAVDYIKVPSKAGGKAEQFMLATGATGELPLELPGGLVSLAGGIEYREERGSFSPGDLAQTGASSTNKSDPTDGTIRTTDYYMELVLPVLDSLEVDLAARYSDHSVVGGQTTWNLGVQYSPIDDLKLRASAARAVRTPNIAELYAGRGEDFSTVADPCADVTATTTGIVAENCRSIPEIAARIARDGAFTLTQAELQGTGGFVGGNPEVKEETADTWSAGFIWQAAEGLSLTVDYYDIAIDDAIFVTPRGTVLQRCFGSSAFSTDCNGNAIRDANGALIEVNTGTSNENKIDTRGIDTEVSYVMDLWGGSFRADLIWNHMFEWTLSSIADGSSVDYAGEVLYPENRANLNLAYSYDAFTVAWRMRYWDSVVDSVVEGENFNFSDGEPLTDYNSIDSFLYHDLNGSYAMTDRTIFNVGIRNVFDKKPPLLPQGTLNGATGINTASEAYDVTGRYFFAGVNVKF</sequence>
<dbReference type="PROSITE" id="PS52016">
    <property type="entry name" value="TONB_DEPENDENT_REC_3"/>
    <property type="match status" value="1"/>
</dbReference>
<evidence type="ECO:0000256" key="2">
    <source>
        <dbReference type="ARBA" id="ARBA00022448"/>
    </source>
</evidence>
<accession>K2JDV7</accession>
<keyword evidence="5 9" id="KW-0798">TonB box</keyword>
<evidence type="ECO:0000313" key="15">
    <source>
        <dbReference type="Proteomes" id="UP000006755"/>
    </source>
</evidence>
<reference evidence="14 15" key="1">
    <citation type="journal article" date="2012" name="J. Bacteriol.">
        <title>Genome Sequence of Gallaecimonas xiamenensis Type Strain 3-C-1.</title>
        <authorList>
            <person name="Lai Q."/>
            <person name="Wang L."/>
            <person name="Wang W."/>
            <person name="Shao Z."/>
        </authorList>
    </citation>
    <scope>NUCLEOTIDE SEQUENCE [LARGE SCALE GENOMIC DNA]</scope>
    <source>
        <strain evidence="14 15">3-C-1</strain>
    </source>
</reference>
<feature type="signal peptide" evidence="11">
    <location>
        <begin position="1"/>
        <end position="30"/>
    </location>
</feature>
<evidence type="ECO:0000256" key="3">
    <source>
        <dbReference type="ARBA" id="ARBA00022452"/>
    </source>
</evidence>
<dbReference type="AlphaFoldDB" id="K2JDV7"/>
<evidence type="ECO:0000256" key="6">
    <source>
        <dbReference type="ARBA" id="ARBA00023136"/>
    </source>
</evidence>
<feature type="domain" description="TonB-dependent receptor-like beta-barrel" evidence="12">
    <location>
        <begin position="382"/>
        <end position="901"/>
    </location>
</feature>
<keyword evidence="3 8" id="KW-1134">Transmembrane beta strand</keyword>
<dbReference type="OrthoDB" id="176248at2"/>